<feature type="region of interest" description="Disordered" evidence="1">
    <location>
        <begin position="115"/>
        <end position="153"/>
    </location>
</feature>
<sequence length="213" mass="22131">MFNMLARNQLPTHDSFRQSACRSASHGLIHVSLVSIRSGCPCKGGVRGQGGRRIGIDITDWVPSPGVLATPGPSPGEVQLPPGGGMRGGGAAPLASDAAAALPPPERRVLGLFPTTNARSGGSGKHAHQRGGRARPFGKRQGRGGDGAPPPVLRPLQAAAAARRRPRCYSARASALERDRVWEQLWSGVVATVSVSPPRRPPTGCLALPSFLA</sequence>
<proteinExistence type="predicted"/>
<evidence type="ECO:0000256" key="1">
    <source>
        <dbReference type="SAM" id="MobiDB-lite"/>
    </source>
</evidence>
<feature type="compositionally biased region" description="Basic residues" evidence="1">
    <location>
        <begin position="125"/>
        <end position="142"/>
    </location>
</feature>
<keyword evidence="3" id="KW-1185">Reference proteome</keyword>
<dbReference type="EMBL" id="CAUYUJ010016728">
    <property type="protein sequence ID" value="CAK0868260.1"/>
    <property type="molecule type" value="Genomic_DNA"/>
</dbReference>
<gene>
    <name evidence="2" type="ORF">PCOR1329_LOCUS54985</name>
</gene>
<dbReference type="Proteomes" id="UP001189429">
    <property type="component" value="Unassembled WGS sequence"/>
</dbReference>
<organism evidence="2 3">
    <name type="scientific">Prorocentrum cordatum</name>
    <dbReference type="NCBI Taxonomy" id="2364126"/>
    <lineage>
        <taxon>Eukaryota</taxon>
        <taxon>Sar</taxon>
        <taxon>Alveolata</taxon>
        <taxon>Dinophyceae</taxon>
        <taxon>Prorocentrales</taxon>
        <taxon>Prorocentraceae</taxon>
        <taxon>Prorocentrum</taxon>
    </lineage>
</organism>
<evidence type="ECO:0000313" key="3">
    <source>
        <dbReference type="Proteomes" id="UP001189429"/>
    </source>
</evidence>
<comment type="caution">
    <text evidence="2">The sequence shown here is derived from an EMBL/GenBank/DDBJ whole genome shotgun (WGS) entry which is preliminary data.</text>
</comment>
<reference evidence="2" key="1">
    <citation type="submission" date="2023-10" db="EMBL/GenBank/DDBJ databases">
        <authorList>
            <person name="Chen Y."/>
            <person name="Shah S."/>
            <person name="Dougan E. K."/>
            <person name="Thang M."/>
            <person name="Chan C."/>
        </authorList>
    </citation>
    <scope>NUCLEOTIDE SEQUENCE [LARGE SCALE GENOMIC DNA]</scope>
</reference>
<protein>
    <submittedName>
        <fullName evidence="2">Uncharacterized protein</fullName>
    </submittedName>
</protein>
<accession>A0ABN9V6C9</accession>
<evidence type="ECO:0000313" key="2">
    <source>
        <dbReference type="EMBL" id="CAK0868260.1"/>
    </source>
</evidence>
<name>A0ABN9V6C9_9DINO</name>